<dbReference type="PANTHER" id="PTHR43355">
    <property type="entry name" value="FLAVIN REDUCTASE (NADPH)"/>
    <property type="match status" value="1"/>
</dbReference>
<dbReference type="SUPFAM" id="SSF51735">
    <property type="entry name" value="NAD(P)-binding Rossmann-fold domains"/>
    <property type="match status" value="1"/>
</dbReference>
<evidence type="ECO:0000313" key="3">
    <source>
        <dbReference type="Proteomes" id="UP000292274"/>
    </source>
</evidence>
<dbReference type="PANTHER" id="PTHR43355:SF2">
    <property type="entry name" value="FLAVIN REDUCTASE (NADPH)"/>
    <property type="match status" value="1"/>
</dbReference>
<dbReference type="AlphaFoldDB" id="A0A4R0GI91"/>
<organism evidence="2 3">
    <name type="scientific">Micromonospora zingiberis</name>
    <dbReference type="NCBI Taxonomy" id="2053011"/>
    <lineage>
        <taxon>Bacteria</taxon>
        <taxon>Bacillati</taxon>
        <taxon>Actinomycetota</taxon>
        <taxon>Actinomycetes</taxon>
        <taxon>Micromonosporales</taxon>
        <taxon>Micromonosporaceae</taxon>
        <taxon>Micromonospora</taxon>
    </lineage>
</organism>
<proteinExistence type="predicted"/>
<dbReference type="OrthoDB" id="4115876at2"/>
<gene>
    <name evidence="2" type="ORF">E0H26_13105</name>
</gene>
<keyword evidence="3" id="KW-1185">Reference proteome</keyword>
<evidence type="ECO:0000313" key="2">
    <source>
        <dbReference type="EMBL" id="TCB97204.1"/>
    </source>
</evidence>
<evidence type="ECO:0000259" key="1">
    <source>
        <dbReference type="Pfam" id="PF13460"/>
    </source>
</evidence>
<dbReference type="Proteomes" id="UP000292274">
    <property type="component" value="Unassembled WGS sequence"/>
</dbReference>
<feature type="domain" description="NAD(P)-binding" evidence="1">
    <location>
        <begin position="8"/>
        <end position="211"/>
    </location>
</feature>
<name>A0A4R0GI91_9ACTN</name>
<protein>
    <submittedName>
        <fullName evidence="2">NAD(P)-dependent oxidoreductase</fullName>
    </submittedName>
</protein>
<reference evidence="2 3" key="1">
    <citation type="submission" date="2019-02" db="EMBL/GenBank/DDBJ databases">
        <title>Jishengella sp. nov., isolated from a root of Zingiber montanum.</title>
        <authorList>
            <person name="Kuncharoen N."/>
            <person name="Kudo T."/>
            <person name="Masahiro Y."/>
            <person name="Ohkuma M."/>
            <person name="Tanasupawat S."/>
        </authorList>
    </citation>
    <scope>NUCLEOTIDE SEQUENCE [LARGE SCALE GENOMIC DNA]</scope>
    <source>
        <strain evidence="2 3">PLAI 1-1</strain>
    </source>
</reference>
<dbReference type="InterPro" id="IPR051606">
    <property type="entry name" value="Polyketide_Oxido-like"/>
</dbReference>
<dbReference type="GO" id="GO:0042602">
    <property type="term" value="F:riboflavin reductase (NADPH) activity"/>
    <property type="evidence" value="ECO:0007669"/>
    <property type="project" value="TreeGrafter"/>
</dbReference>
<dbReference type="Pfam" id="PF13460">
    <property type="entry name" value="NAD_binding_10"/>
    <property type="match status" value="1"/>
</dbReference>
<accession>A0A4R0GI91</accession>
<dbReference type="EMBL" id="SJJR01000007">
    <property type="protein sequence ID" value="TCB97204.1"/>
    <property type="molecule type" value="Genomic_DNA"/>
</dbReference>
<dbReference type="RefSeq" id="WP_131303872.1">
    <property type="nucleotide sequence ID" value="NZ_SJJR01000007.1"/>
</dbReference>
<comment type="caution">
    <text evidence="2">The sequence shown here is derived from an EMBL/GenBank/DDBJ whole genome shotgun (WGS) entry which is preliminary data.</text>
</comment>
<sequence length="222" mass="23222">MRLTIVAATGGIGGQLLTQAVAAGHQVTAVVRNPARLPDLPVRVVTADLATPDPAVLRTAVDESDAVLSGLGARSGAEAGVASRGTRALIEAMGAAGVRRIVVVSAASVGTVPSPGRPNPPRHNPGDGFFMRHLAAPLAKAAFRRHYVDLALMEDALRDSGLDWTVSRPPRLVGGHPTGRYRTAYGQNVRAGMFVSRANVAHHMLDVLDRPETVHQVIGVAH</sequence>
<dbReference type="InterPro" id="IPR036291">
    <property type="entry name" value="NAD(P)-bd_dom_sf"/>
</dbReference>
<dbReference type="InterPro" id="IPR016040">
    <property type="entry name" value="NAD(P)-bd_dom"/>
</dbReference>
<dbReference type="GO" id="GO:0004074">
    <property type="term" value="F:biliverdin reductase [NAD(P)H] activity"/>
    <property type="evidence" value="ECO:0007669"/>
    <property type="project" value="TreeGrafter"/>
</dbReference>
<dbReference type="Gene3D" id="3.40.50.720">
    <property type="entry name" value="NAD(P)-binding Rossmann-like Domain"/>
    <property type="match status" value="1"/>
</dbReference>